<feature type="region of interest" description="Disordered" evidence="1">
    <location>
        <begin position="76"/>
        <end position="98"/>
    </location>
</feature>
<evidence type="ECO:0000313" key="3">
    <source>
        <dbReference type="Proteomes" id="UP000594402"/>
    </source>
</evidence>
<gene>
    <name evidence="2" type="ORF">DSS3VP1_00089</name>
</gene>
<sequence length="150" mass="17449">MKETPKGFKRLSDGVLHWNPGWDRVSYDDPGEAIKQHWAGELRFACNERNFSNYRSHPCGNTAKYDPDENGNLTKCGHHSAAAKARKKKKQEERDAARNAKWDYARSVREHQHQLEAIVREIALGHNDPRTLCSDWVKRKEELKEENPEK</sequence>
<reference evidence="2 3" key="1">
    <citation type="submission" date="2019-10" db="EMBL/GenBank/DDBJ databases">
        <title>Isolation and characterisation of a new family of globally distributed lytic roseophage, the Naomivirus.</title>
        <authorList>
            <person name="Rihtman B."/>
            <person name="Puxty R.J."/>
            <person name="Hapeshi A."/>
            <person name="Zhan Y."/>
            <person name="Michinevski S."/>
            <person name="Waterfield N.R."/>
            <person name="Chen F."/>
            <person name="Millard A.D."/>
            <person name="Scanlan D.J."/>
            <person name="Chen Y."/>
        </authorList>
    </citation>
    <scope>NUCLEOTIDE SEQUENCE [LARGE SCALE GENOMIC DNA]</scope>
</reference>
<proteinExistence type="predicted"/>
<organism evidence="2 3">
    <name type="scientific">Bacteriophage DSS3_VP1</name>
    <dbReference type="NCBI Taxonomy" id="2664196"/>
    <lineage>
        <taxon>Viruses</taxon>
        <taxon>Duplodnaviria</taxon>
        <taxon>Heunggongvirae</taxon>
        <taxon>Uroviricota</taxon>
        <taxon>Caudoviricetes</taxon>
        <taxon>Naomviridae</taxon>
        <taxon>Noahvirus</taxon>
        <taxon>Noahvirus arc</taxon>
    </lineage>
</organism>
<keyword evidence="3" id="KW-1185">Reference proteome</keyword>
<evidence type="ECO:0000313" key="2">
    <source>
        <dbReference type="EMBL" id="QGH74657.1"/>
    </source>
</evidence>
<protein>
    <submittedName>
        <fullName evidence="2">Uncharacterized protein</fullName>
    </submittedName>
</protein>
<name>A0A7S5KRQ1_9CAUD</name>
<dbReference type="EMBL" id="MN602266">
    <property type="protein sequence ID" value="QGH74657.1"/>
    <property type="molecule type" value="Genomic_DNA"/>
</dbReference>
<accession>A0A7S5KRQ1</accession>
<evidence type="ECO:0000256" key="1">
    <source>
        <dbReference type="SAM" id="MobiDB-lite"/>
    </source>
</evidence>
<dbReference type="Proteomes" id="UP000594402">
    <property type="component" value="Segment"/>
</dbReference>